<gene>
    <name evidence="4" type="ORF">EDD28_1798</name>
</gene>
<dbReference type="InterPro" id="IPR036291">
    <property type="entry name" value="NAD(P)-bd_dom_sf"/>
</dbReference>
<dbReference type="Pfam" id="PF02826">
    <property type="entry name" value="2-Hacid_dh_C"/>
    <property type="match status" value="1"/>
</dbReference>
<comment type="caution">
    <text evidence="4">The sequence shown here is derived from an EMBL/GenBank/DDBJ whole genome shotgun (WGS) entry which is preliminary data.</text>
</comment>
<dbReference type="EMBL" id="RKHQ01000001">
    <property type="protein sequence ID" value="ROR97202.1"/>
    <property type="molecule type" value="Genomic_DNA"/>
</dbReference>
<dbReference type="RefSeq" id="WP_123739287.1">
    <property type="nucleotide sequence ID" value="NZ_RKHQ01000001.1"/>
</dbReference>
<dbReference type="InterPro" id="IPR006140">
    <property type="entry name" value="D-isomer_DH_NAD-bd"/>
</dbReference>
<feature type="domain" description="D-isomer specific 2-hydroxyacid dehydrogenase NAD-binding" evidence="3">
    <location>
        <begin position="100"/>
        <end position="283"/>
    </location>
</feature>
<evidence type="ECO:0000256" key="1">
    <source>
        <dbReference type="ARBA" id="ARBA00023002"/>
    </source>
</evidence>
<protein>
    <submittedName>
        <fullName evidence="4">Phosphoglycerate dehydrogenase-like enzyme</fullName>
    </submittedName>
</protein>
<evidence type="ECO:0000256" key="2">
    <source>
        <dbReference type="ARBA" id="ARBA00023027"/>
    </source>
</evidence>
<dbReference type="Gene3D" id="3.40.50.720">
    <property type="entry name" value="NAD(P)-binding Rossmann-like Domain"/>
    <property type="match status" value="2"/>
</dbReference>
<dbReference type="AlphaFoldDB" id="A0A3N2DBX5"/>
<dbReference type="GO" id="GO:0051287">
    <property type="term" value="F:NAD binding"/>
    <property type="evidence" value="ECO:0007669"/>
    <property type="project" value="InterPro"/>
</dbReference>
<keyword evidence="2" id="KW-0520">NAD</keyword>
<keyword evidence="5" id="KW-1185">Reference proteome</keyword>
<dbReference type="PANTHER" id="PTHR43333">
    <property type="entry name" value="2-HACID_DH_C DOMAIN-CONTAINING PROTEIN"/>
    <property type="match status" value="1"/>
</dbReference>
<dbReference type="PANTHER" id="PTHR43333:SF1">
    <property type="entry name" value="D-ISOMER SPECIFIC 2-HYDROXYACID DEHYDROGENASE NAD-BINDING DOMAIN-CONTAINING PROTEIN"/>
    <property type="match status" value="1"/>
</dbReference>
<sequence length="313" mass="32962">MKILLPDSLPLAPELPDDVEVVRYSTASPIPPEHRDAEAIVIWSLTSGWWRENAGLLPNLGLVQSLTAGVDAILAADFRPEALVASGVGLHDVTVAEHALALILAAARRLDVAVRAVGEHRWAAELADAQPLDNATSFTLVHGARVVVWGFGSIGTRLAGLLRALGAHVVGVARTAGEREGFEVVTTDELPRVLGDADVLVAVLPSTPETANAIDADTLALLPTKAWVVNVGRGATLDQAALADALRAGRLAGAALDVVVPEPLPADDELWDAPNLILTPHCAGGRPLGADERIAENLRRWRAGEELVQQVAR</sequence>
<dbReference type="OrthoDB" id="4324715at2"/>
<reference evidence="4 5" key="1">
    <citation type="submission" date="2018-11" db="EMBL/GenBank/DDBJ databases">
        <title>Sequencing the genomes of 1000 actinobacteria strains.</title>
        <authorList>
            <person name="Klenk H.-P."/>
        </authorList>
    </citation>
    <scope>NUCLEOTIDE SEQUENCE [LARGE SCALE GENOMIC DNA]</scope>
    <source>
        <strain evidence="4 5">DSM 13521</strain>
    </source>
</reference>
<evidence type="ECO:0000313" key="5">
    <source>
        <dbReference type="Proteomes" id="UP000275356"/>
    </source>
</evidence>
<organism evidence="4 5">
    <name type="scientific">Salana multivorans</name>
    <dbReference type="NCBI Taxonomy" id="120377"/>
    <lineage>
        <taxon>Bacteria</taxon>
        <taxon>Bacillati</taxon>
        <taxon>Actinomycetota</taxon>
        <taxon>Actinomycetes</taxon>
        <taxon>Micrococcales</taxon>
        <taxon>Beutenbergiaceae</taxon>
        <taxon>Salana</taxon>
    </lineage>
</organism>
<proteinExistence type="predicted"/>
<name>A0A3N2DBX5_9MICO</name>
<dbReference type="SUPFAM" id="SSF51735">
    <property type="entry name" value="NAD(P)-binding Rossmann-fold domains"/>
    <property type="match status" value="1"/>
</dbReference>
<dbReference type="Proteomes" id="UP000275356">
    <property type="component" value="Unassembled WGS sequence"/>
</dbReference>
<accession>A0A3N2DBX5</accession>
<evidence type="ECO:0000259" key="3">
    <source>
        <dbReference type="Pfam" id="PF02826"/>
    </source>
</evidence>
<keyword evidence="1" id="KW-0560">Oxidoreductase</keyword>
<evidence type="ECO:0000313" key="4">
    <source>
        <dbReference type="EMBL" id="ROR97202.1"/>
    </source>
</evidence>
<dbReference type="GO" id="GO:0016491">
    <property type="term" value="F:oxidoreductase activity"/>
    <property type="evidence" value="ECO:0007669"/>
    <property type="project" value="UniProtKB-KW"/>
</dbReference>
<dbReference type="SUPFAM" id="SSF52283">
    <property type="entry name" value="Formate/glycerate dehydrogenase catalytic domain-like"/>
    <property type="match status" value="1"/>
</dbReference>